<evidence type="ECO:0000313" key="5">
    <source>
        <dbReference type="EMBL" id="MBO8434978.1"/>
    </source>
</evidence>
<evidence type="ECO:0000259" key="4">
    <source>
        <dbReference type="PROSITE" id="PS51272"/>
    </source>
</evidence>
<dbReference type="Proteomes" id="UP000823611">
    <property type="component" value="Unassembled WGS sequence"/>
</dbReference>
<evidence type="ECO:0000313" key="6">
    <source>
        <dbReference type="Proteomes" id="UP000823611"/>
    </source>
</evidence>
<protein>
    <submittedName>
        <fullName evidence="5">S-layer homology domain-containing protein</fullName>
    </submittedName>
</protein>
<feature type="non-terminal residue" evidence="5">
    <location>
        <position position="1"/>
    </location>
</feature>
<dbReference type="Pfam" id="PF09479">
    <property type="entry name" value="Flg_new"/>
    <property type="match status" value="3"/>
</dbReference>
<dbReference type="PANTHER" id="PTHR43308">
    <property type="entry name" value="OUTER MEMBRANE PROTEIN ALPHA-RELATED"/>
    <property type="match status" value="1"/>
</dbReference>
<gene>
    <name evidence="5" type="ORF">IAC55_06630</name>
</gene>
<dbReference type="Pfam" id="PF18998">
    <property type="entry name" value="Flg_new_2"/>
    <property type="match status" value="2"/>
</dbReference>
<comment type="caution">
    <text evidence="5">The sequence shown here is derived from an EMBL/GenBank/DDBJ whole genome shotgun (WGS) entry which is preliminary data.</text>
</comment>
<dbReference type="PANTHER" id="PTHR43308:SF5">
    <property type="entry name" value="S-LAYER PROTEIN _ PEPTIDOGLYCAN ENDO-BETA-N-ACETYLGLUCOSAMINIDASE"/>
    <property type="match status" value="1"/>
</dbReference>
<dbReference type="InterPro" id="IPR001119">
    <property type="entry name" value="SLH_dom"/>
</dbReference>
<dbReference type="InterPro" id="IPR013378">
    <property type="entry name" value="InlB-like_B-rpt"/>
</dbReference>
<accession>A0A9D9H4Y0</accession>
<dbReference type="PROSITE" id="PS51272">
    <property type="entry name" value="SLH"/>
    <property type="match status" value="3"/>
</dbReference>
<feature type="region of interest" description="Disordered" evidence="3">
    <location>
        <begin position="1139"/>
        <end position="1174"/>
    </location>
</feature>
<reference evidence="5" key="1">
    <citation type="submission" date="2020-10" db="EMBL/GenBank/DDBJ databases">
        <authorList>
            <person name="Gilroy R."/>
        </authorList>
    </citation>
    <scope>NUCLEOTIDE SEQUENCE</scope>
    <source>
        <strain evidence="5">F6-4510</strain>
    </source>
</reference>
<evidence type="ECO:0000256" key="2">
    <source>
        <dbReference type="ARBA" id="ARBA00022737"/>
    </source>
</evidence>
<proteinExistence type="predicted"/>
<reference evidence="5" key="2">
    <citation type="journal article" date="2021" name="PeerJ">
        <title>Extensive microbial diversity within the chicken gut microbiome revealed by metagenomics and culture.</title>
        <authorList>
            <person name="Gilroy R."/>
            <person name="Ravi A."/>
            <person name="Getino M."/>
            <person name="Pursley I."/>
            <person name="Horton D.L."/>
            <person name="Alikhan N.F."/>
            <person name="Baker D."/>
            <person name="Gharbi K."/>
            <person name="Hall N."/>
            <person name="Watson M."/>
            <person name="Adriaenssens E.M."/>
            <person name="Foster-Nyarko E."/>
            <person name="Jarju S."/>
            <person name="Secka A."/>
            <person name="Antonio M."/>
            <person name="Oren A."/>
            <person name="Chaudhuri R.R."/>
            <person name="La Ragione R."/>
            <person name="Hildebrand F."/>
            <person name="Pallen M.J."/>
        </authorList>
    </citation>
    <scope>NUCLEOTIDE SEQUENCE</scope>
    <source>
        <strain evidence="5">F6-4510</strain>
    </source>
</reference>
<dbReference type="Pfam" id="PF00395">
    <property type="entry name" value="SLH"/>
    <property type="match status" value="3"/>
</dbReference>
<dbReference type="InterPro" id="IPR042229">
    <property type="entry name" value="Listeria/Bacterioides_rpt_sf"/>
</dbReference>
<dbReference type="EMBL" id="JADIMX010000125">
    <property type="protein sequence ID" value="MBO8434978.1"/>
    <property type="molecule type" value="Genomic_DNA"/>
</dbReference>
<dbReference type="InterPro" id="IPR044060">
    <property type="entry name" value="Bacterial_rp_domain"/>
</dbReference>
<dbReference type="InterPro" id="IPR051465">
    <property type="entry name" value="Cell_Envelope_Struct_Comp"/>
</dbReference>
<feature type="region of interest" description="Disordered" evidence="3">
    <location>
        <begin position="870"/>
        <end position="889"/>
    </location>
</feature>
<name>A0A9D9H4Y0_9FIRM</name>
<dbReference type="Gene3D" id="2.60.40.4270">
    <property type="entry name" value="Listeria-Bacteroides repeat domain"/>
    <property type="match status" value="3"/>
</dbReference>
<feature type="domain" description="SLH" evidence="4">
    <location>
        <begin position="969"/>
        <end position="1026"/>
    </location>
</feature>
<feature type="compositionally biased region" description="Acidic residues" evidence="3">
    <location>
        <begin position="1153"/>
        <end position="1174"/>
    </location>
</feature>
<evidence type="ECO:0000256" key="3">
    <source>
        <dbReference type="SAM" id="MobiDB-lite"/>
    </source>
</evidence>
<evidence type="ECO:0000256" key="1">
    <source>
        <dbReference type="ARBA" id="ARBA00004196"/>
    </source>
</evidence>
<dbReference type="GO" id="GO:0030313">
    <property type="term" value="C:cell envelope"/>
    <property type="evidence" value="ECO:0007669"/>
    <property type="project" value="UniProtKB-SubCell"/>
</dbReference>
<sequence length="1174" mass="130248">HKDIVGYPKDDCLVGQNMAVSLVTGEPTYNEDTQKWEVIGSLSDSQLKAFKATADEEWGQEHTLVNTSTNVTFEYNNNNGTWTPVGEGIEDGQLVLQYTHEEGTTPSVEETIDIDVILKCITDGSAHKDIVGYPKDDCLVGQNMAVSLVTGEPTYNEDTQKWEVTGSLSSSQLEAFKGYADEEWGTEHTLVSTSTDVTFEYIDGKWIPVGEGIENGQLVLQYTHEEQPAIPNSLCINVAFECKEDGESGEIFKHYTLQTVANLSDDELSIVSVEKNAEGKWELKVSVSDSVIEGLKESIDSDWGGIPHKVVDGGSINRETIFTYDETSKNWKPNDETIVTYFEHDEQEPVEDTFTITFNAGDHGTFKDGTKVSVEERGSEEKGKEIGETPKIDIEPGYEFAGWKYESEEPEGEEPVIYEDDDVKQLVVGNDIEFTAVYRKVETPPVAKEYTVIFNAGDGHFSDNEKEVSTKVKEGSHIEKVPVATYDENNAFSHWVDENGKVYYTEDSIKGLEINSDKVFTAVYVDPYSRFTVTFNNGSNGMLIGTNGEAESIQEEVLKSENVLMIPAVKANEEYKFKGWYMNDDTTKIYDDNFVMSYDIYEDTTFTAVYEKIETEEPQETVSVTFNTDGNGTLDGETEFTITKGSNVESVPTVIPKTGYEFKGWAINGNTGTLIDTDSVIKTTISENTTFTAIFELAGTEEPQETVVVTFDTDGNGTLDGETEFTITKGSNVTSVPKATPNTGYEFKGWAINGNTGTLIDTASVTKTTINENTTFTAIFELAGQTGEDEDSFTVTFNGGEYGTLTGETEYTIGEDGKITETPTVNPNTGYEFSGWYCEETRETYTEDELKDLDVEGDLNFTAQYEQITNIPDVDTPTSSGGGASDDYDVDQIFATPVNDDNDGNSEDGTTILDEDTALANLNLDDHFGYVVGYPDGTIRPNDYISREEVATIFFRLLDDESRAEFWSTTNSYSDTDPSDWSNNAVSTLEKSNIISGYTDGTFKGKNYITRAEFATIAARFDDTPYVGEDLFSDISGHWAEEYINRAANRGWIKGYEDGTFAPDQFITRAEAFTLINAVLGRTPSDSKLSDDMITFIDNPQGTWYYAQVQEATNSHNIEENTENGEVWTETVPMRDWKAIESPSNKNFIPDPYADDDVTTDDNSEDTTSDDVTE</sequence>
<organism evidence="5 6">
    <name type="scientific">Candidatus Fimicola merdigallinarum</name>
    <dbReference type="NCBI Taxonomy" id="2840819"/>
    <lineage>
        <taxon>Bacteria</taxon>
        <taxon>Bacillati</taxon>
        <taxon>Bacillota</taxon>
        <taxon>Clostridia</taxon>
        <taxon>Lachnospirales</taxon>
        <taxon>Lachnospiraceae</taxon>
        <taxon>Lachnospiraceae incertae sedis</taxon>
        <taxon>Candidatus Fimicola</taxon>
    </lineage>
</organism>
<keyword evidence="2" id="KW-0677">Repeat</keyword>
<feature type="domain" description="SLH" evidence="4">
    <location>
        <begin position="895"/>
        <end position="968"/>
    </location>
</feature>
<dbReference type="AlphaFoldDB" id="A0A9D9H4Y0"/>
<comment type="subcellular location">
    <subcellularLocation>
        <location evidence="1">Cell envelope</location>
    </subcellularLocation>
</comment>
<feature type="domain" description="SLH" evidence="4">
    <location>
        <begin position="1027"/>
        <end position="1090"/>
    </location>
</feature>